<name>A0A1D9NYX5_9FIRM</name>
<dbReference type="Proteomes" id="UP000179284">
    <property type="component" value="Chromosome I"/>
</dbReference>
<evidence type="ECO:0008006" key="4">
    <source>
        <dbReference type="Google" id="ProtNLM"/>
    </source>
</evidence>
<organism evidence="2 3">
    <name type="scientific">Butyrivibrio hungatei</name>
    <dbReference type="NCBI Taxonomy" id="185008"/>
    <lineage>
        <taxon>Bacteria</taxon>
        <taxon>Bacillati</taxon>
        <taxon>Bacillota</taxon>
        <taxon>Clostridia</taxon>
        <taxon>Lachnospirales</taxon>
        <taxon>Lachnospiraceae</taxon>
        <taxon>Butyrivibrio</taxon>
    </lineage>
</organism>
<protein>
    <recommendedName>
        <fullName evidence="4">SGNH/GDSL hydrolase family protein</fullName>
    </recommendedName>
</protein>
<dbReference type="EMBL" id="CP017831">
    <property type="protein sequence ID" value="AOZ95490.1"/>
    <property type="molecule type" value="Genomic_DNA"/>
</dbReference>
<gene>
    <name evidence="2" type="ORF">bhn_I0456</name>
</gene>
<keyword evidence="1" id="KW-0812">Transmembrane</keyword>
<keyword evidence="1" id="KW-1133">Transmembrane helix</keyword>
<dbReference type="RefSeq" id="WP_071175263.1">
    <property type="nucleotide sequence ID" value="NZ_CP017831.1"/>
</dbReference>
<keyword evidence="1" id="KW-0472">Membrane</keyword>
<accession>A0A1D9NYX5</accession>
<proteinExistence type="predicted"/>
<evidence type="ECO:0000313" key="3">
    <source>
        <dbReference type="Proteomes" id="UP000179284"/>
    </source>
</evidence>
<sequence length="355" mass="41181">MKKKFVIGTRIVAFLLIIICVTEYLSIKFRPTLLTTIFYDKENSIDAVFLGSSAWYAYYAPMLAYESYGITSYDVSYGSFDVDVSKAITEEIMKKQKPRVLVVDARAWQYRDEWTFEENEDGQKKIKDAHFRNVVDTMPKGINRFNAITANVLKINDPLSEYFEILFYHNRYEEVSPGSLLTKIGEVYGTRSTYLKGFSFGYLNKCTPYTVPDGFTNEDTLLPLSDDTTSLLRDYCDYCASQDYKVLFVVVPLAEYTVEEKQQYNYISSIVSSYDNISFLNCNDHIDEIGMDYSVDYAEPMHANYEGAKTFTEYMADYLITHYNVPDRRTENFGNWKEDELLWNQYVQSLAVSSQ</sequence>
<keyword evidence="3" id="KW-1185">Reference proteome</keyword>
<dbReference type="KEGG" id="bhu:bhn_I0456"/>
<evidence type="ECO:0000313" key="2">
    <source>
        <dbReference type="EMBL" id="AOZ95490.1"/>
    </source>
</evidence>
<reference evidence="3" key="1">
    <citation type="submission" date="2016-10" db="EMBL/GenBank/DDBJ databases">
        <title>The complete genome sequence of the rumen bacterium Butyrivibrio hungatei MB2003.</title>
        <authorList>
            <person name="Palevich N."/>
            <person name="Kelly W.J."/>
            <person name="Leahy S.C."/>
            <person name="Altermann E."/>
            <person name="Rakonjac J."/>
            <person name="Attwood G.T."/>
        </authorList>
    </citation>
    <scope>NUCLEOTIDE SEQUENCE [LARGE SCALE GENOMIC DNA]</scope>
    <source>
        <strain evidence="3">MB2003</strain>
    </source>
</reference>
<dbReference type="AlphaFoldDB" id="A0A1D9NYX5"/>
<feature type="transmembrane region" description="Helical" evidence="1">
    <location>
        <begin position="7"/>
        <end position="27"/>
    </location>
</feature>
<dbReference type="OrthoDB" id="9796702at2"/>
<evidence type="ECO:0000256" key="1">
    <source>
        <dbReference type="SAM" id="Phobius"/>
    </source>
</evidence>